<dbReference type="InterPro" id="IPR002126">
    <property type="entry name" value="Cadherin-like_dom"/>
</dbReference>
<dbReference type="PROSITE" id="PS00232">
    <property type="entry name" value="CADHERIN_1"/>
    <property type="match status" value="4"/>
</dbReference>
<dbReference type="EMBL" id="JH816553">
    <property type="protein sequence ID" value="EKC27229.1"/>
    <property type="molecule type" value="Genomic_DNA"/>
</dbReference>
<evidence type="ECO:0000259" key="18">
    <source>
        <dbReference type="PROSITE" id="PS50026"/>
    </source>
</evidence>
<dbReference type="GO" id="GO:0045296">
    <property type="term" value="F:cadherin binding"/>
    <property type="evidence" value="ECO:0007669"/>
    <property type="project" value="TreeGrafter"/>
</dbReference>
<feature type="domain" description="EGF-like" evidence="18">
    <location>
        <begin position="1378"/>
        <end position="1415"/>
    </location>
</feature>
<feature type="domain" description="Cadherin" evidence="19">
    <location>
        <begin position="185"/>
        <end position="288"/>
    </location>
</feature>
<feature type="domain" description="Cadherin" evidence="19">
    <location>
        <begin position="7"/>
        <end position="71"/>
    </location>
</feature>
<feature type="domain" description="EGF-like" evidence="18">
    <location>
        <begin position="1898"/>
        <end position="1938"/>
    </location>
</feature>
<evidence type="ECO:0000256" key="12">
    <source>
        <dbReference type="ARBA" id="ARBA00023180"/>
    </source>
</evidence>
<dbReference type="InterPro" id="IPR001791">
    <property type="entry name" value="Laminin_G"/>
</dbReference>
<dbReference type="CDD" id="cd00053">
    <property type="entry name" value="EGF"/>
    <property type="match status" value="1"/>
</dbReference>
<feature type="disulfide bond" evidence="14">
    <location>
        <begin position="1405"/>
        <end position="1414"/>
    </location>
</feature>
<keyword evidence="2" id="KW-1003">Cell membrane</keyword>
<feature type="domain" description="Cadherin" evidence="19">
    <location>
        <begin position="952"/>
        <end position="1062"/>
    </location>
</feature>
<evidence type="ECO:0000256" key="6">
    <source>
        <dbReference type="ARBA" id="ARBA00022737"/>
    </source>
</evidence>
<evidence type="ECO:0000256" key="8">
    <source>
        <dbReference type="ARBA" id="ARBA00022889"/>
    </source>
</evidence>
<reference evidence="20" key="1">
    <citation type="journal article" date="2012" name="Nature">
        <title>The oyster genome reveals stress adaptation and complexity of shell formation.</title>
        <authorList>
            <person name="Zhang G."/>
            <person name="Fang X."/>
            <person name="Guo X."/>
            <person name="Li L."/>
            <person name="Luo R."/>
            <person name="Xu F."/>
            <person name="Yang P."/>
            <person name="Zhang L."/>
            <person name="Wang X."/>
            <person name="Qi H."/>
            <person name="Xiong Z."/>
            <person name="Que H."/>
            <person name="Xie Y."/>
            <person name="Holland P.W."/>
            <person name="Paps J."/>
            <person name="Zhu Y."/>
            <person name="Wu F."/>
            <person name="Chen Y."/>
            <person name="Wang J."/>
            <person name="Peng C."/>
            <person name="Meng J."/>
            <person name="Yang L."/>
            <person name="Liu J."/>
            <person name="Wen B."/>
            <person name="Zhang N."/>
            <person name="Huang Z."/>
            <person name="Zhu Q."/>
            <person name="Feng Y."/>
            <person name="Mount A."/>
            <person name="Hedgecock D."/>
            <person name="Xu Z."/>
            <person name="Liu Y."/>
            <person name="Domazet-Loso T."/>
            <person name="Du Y."/>
            <person name="Sun X."/>
            <person name="Zhang S."/>
            <person name="Liu B."/>
            <person name="Cheng P."/>
            <person name="Jiang X."/>
            <person name="Li J."/>
            <person name="Fan D."/>
            <person name="Wang W."/>
            <person name="Fu W."/>
            <person name="Wang T."/>
            <person name="Wang B."/>
            <person name="Zhang J."/>
            <person name="Peng Z."/>
            <person name="Li Y."/>
            <person name="Li N."/>
            <person name="Wang J."/>
            <person name="Chen M."/>
            <person name="He Y."/>
            <person name="Tan F."/>
            <person name="Song X."/>
            <person name="Zheng Q."/>
            <person name="Huang R."/>
            <person name="Yang H."/>
            <person name="Du X."/>
            <person name="Chen L."/>
            <person name="Yang M."/>
            <person name="Gaffney P.M."/>
            <person name="Wang S."/>
            <person name="Luo L."/>
            <person name="She Z."/>
            <person name="Ming Y."/>
            <person name="Huang W."/>
            <person name="Zhang S."/>
            <person name="Huang B."/>
            <person name="Zhang Y."/>
            <person name="Qu T."/>
            <person name="Ni P."/>
            <person name="Miao G."/>
            <person name="Wang J."/>
            <person name="Wang Q."/>
            <person name="Steinberg C.E."/>
            <person name="Wang H."/>
            <person name="Li N."/>
            <person name="Qian L."/>
            <person name="Zhang G."/>
            <person name="Li Y."/>
            <person name="Yang H."/>
            <person name="Liu X."/>
            <person name="Wang J."/>
            <person name="Yin Y."/>
            <person name="Wang J."/>
        </authorList>
    </citation>
    <scope>NUCLEOTIDE SEQUENCE [LARGE SCALE GENOMIC DNA]</scope>
    <source>
        <strain evidence="20">05x7-T-G4-1.051#20</strain>
    </source>
</reference>
<dbReference type="PRINTS" id="PR00205">
    <property type="entry name" value="CADHERIN"/>
</dbReference>
<dbReference type="Gene3D" id="4.10.900.10">
    <property type="entry name" value="TCF3-CBD (Catenin binding domain)"/>
    <property type="match status" value="1"/>
</dbReference>
<dbReference type="SMART" id="SM00181">
    <property type="entry name" value="EGF"/>
    <property type="match status" value="4"/>
</dbReference>
<dbReference type="InterPro" id="IPR000742">
    <property type="entry name" value="EGF"/>
</dbReference>
<dbReference type="GO" id="GO:0016342">
    <property type="term" value="C:catenin complex"/>
    <property type="evidence" value="ECO:0007669"/>
    <property type="project" value="TreeGrafter"/>
</dbReference>
<evidence type="ECO:0000259" key="19">
    <source>
        <dbReference type="PROSITE" id="PS50268"/>
    </source>
</evidence>
<comment type="subcellular location">
    <subcellularLocation>
        <location evidence="1 15">Cell membrane</location>
        <topology evidence="1 15">Single-pass type I membrane protein</topology>
    </subcellularLocation>
</comment>
<keyword evidence="10" id="KW-0472">Membrane</keyword>
<dbReference type="InParanoid" id="K1Q7G7"/>
<dbReference type="CDD" id="cd00054">
    <property type="entry name" value="EGF_CA"/>
    <property type="match status" value="2"/>
</dbReference>
<evidence type="ECO:0000256" key="9">
    <source>
        <dbReference type="ARBA" id="ARBA00022989"/>
    </source>
</evidence>
<dbReference type="HOGENOM" id="CLU_000347_1_0_1"/>
<keyword evidence="9" id="KW-1133">Transmembrane helix</keyword>
<keyword evidence="5" id="KW-0732">Signal</keyword>
<feature type="domain" description="Laminin G" evidence="17">
    <location>
        <begin position="1416"/>
        <end position="1617"/>
    </location>
</feature>
<dbReference type="Gene3D" id="2.60.40.60">
    <property type="entry name" value="Cadherins"/>
    <property type="match status" value="10"/>
</dbReference>
<sequence>MTVKDVFEIDQSTGRISLRAGQSPPTDRDQIFLNVTAKDDGSCCSNPVRILSSTALITINIEDEENQKPKFENCNYSPSVKEEQDPGVEVVKVTATDRNRGQNGKLEYSITSIKELGDNQEKNYFRINSTTGQIYTREKLDRETQFSKNLFITVKVQDKGSNPLDDYCTFPVNIQDINDNDPSFGTTDYTGRVLKSAPVGTKVLTIKATDKDLGSNADIKYSLIDNPNSLFRINADTGDIEVSGSLLATDTSVILKARATDQGNPPRSGDVTVTISLTTDSSVLPPLWNPINPTYTVKESEGVNFVIATLTAQNRIDVIQDPSLIFNMVVKNNGQTELSDRTEKFLIRSSADTVNLTILEILDYETQKSYTLNLRAANVYDTPINSDNYPVIQVQDANDEIPKFLNIDPQTGNIGLNVLENEPAGTAVQSVSAIDADETEAFKTVTYALNPNGGTTTNEFQIDPNSGMISSRMQFDRETKDFYILKVYAIDGAPSSRGTSGAHNTGSAGVRVSIKDVNDNEPYFEQELYTASVREDSFTGQSIITIEAKDRDEAKFTYSLSGSSLFAVKSGTGEIYVAGNLDYETEPNASILLVYNVTLVVNDGKYSNQTTVQITIIDTNDNTPKFDQNTYVVRNLIEETVYNKILITVNATDPDIHRNPTNEIEYSLSQDDAVINSLFSINRNTGAISINGKLDRDQPDGRDVYQFTVLAVDEPAAASHLTGYATVQVFPLDVNDNQPKYDSNSLIGSVREMSGVDVSVMTIIAKDYDEGANAKVTYLITPGTQEPSPAFKINNATGVVVTTVGDLDREKNPVYTFQVVAMDAGTPPLSATATATVNIKDINDNNPVFEKKIYSETIPETQEGLILTIRANDLDIDDTLTYSLIGANDRTHFQITVDGRDGRLEVYTKPDYENPSQRFFNLTAEVSDGLNTDIAYIEITIQDVNDEVPIIIPQNVEISRQEDLSVGEILAKFRATDRDQGINGQFDYFISRKPIDERPDYYFKIDQSGLNGTVSLKNSLDYEAVPKHIVRILAIDRGYPPNTGTATLTINVGNINDNGPTFRAVPTPKVMEGSPPQFVTTLYGEDADGDPFGAPFTFELLCLANICDKFSLNFNPLERIEITRYQCHHTVSRLFGNIDIGQVSDTDLDDDDIDDKTFTLQGDNQGMRYFKVDKDSGMVRMLEHVPPTTTGYLLQVKIHDRVFSTLNVVSTVRVYITELPEEAPYRSGSIRLTGTTPEDFIKEPSGGESPYTKFRKRMQEKLKVPGIANVQIISVQKTTVDGEDYTDVRYAAYGSPYFQGSQLDAIVNQNRNEFQQDTGATIAMVGIDMCYREVCEGGGCNNKLLVYDEPNMVTTDGQSVVGVKTGVTAECACTVSTNVRSCTPDYCQNGGTCQTNNWDVISCKCLEGFDGPRCQVTKQGFNGTGYAIYNPLQQCENSLTSIEIITTKPNGLLLYSGPVSNIDDNAPQDFMYLQLIGGYPHLVMDHGSGNVTLTLNGNNVAGQRKMNPLSDGSWHRIDIRRQGKYVTLTVDHCLSADNVEGEDQDRSPCETSGLTRGENIFLNVNAPLQMGGRYVAPSYPTGVTSEKFKGCVRNMRHNGELYNLYTKNFYPGSKDGCPEEDNACTGSVNQPKKCGDNGRCELVALPGTTRCVCNPGFRGDICETNTTHKFFLSQSYMDWALEQQFRDSLVSKRMDVQLIYRTRDTNGMIFHVTGEGIGEFIKLEIVDNVIQVLYNLGDGNKVLQMVNVTAADGFWHTLYFQRRGRSIVLSQDGGEGPMYAETIADSKHQELTVKQTQIYAGAEVSYEHSKVIDQTNPKDLENSCLTDIRMDMKWFPMTAAENSQNADIKLVDQAETRDSCYRDDCAGIICANGRICVPLWGMHKCPPHHNIVDGSCVFIDYCQTSPCHHQATCVSDINNKDFGYTCRCPTDMEGRLCNVFKQPKVIENGPDNAMIIGVVIGVILLLTGQPGGTIGDFITDRLDDANLDPDAPPHDTLRDFQYEGEGSDAGSLSSLNTTSTGGDQDYDFLNEWGPKFSKLADMYNNYEDDSDQLLPSLFQASCQQDPSYQEMISGFAVIEGYCVGAMTPDCDIQAFGKCVAESGIDPGTLQKKYNCFLCLRKVTEYSMCAKRSLSGCDGEVEDFVTDTSKKLISLRTRRKNGIECPTTKPCDLEKVLVSLGVDHNSPCNYDDIKKKSTNLFILGISFLVLNGIIFLLILNILWFPKNKKFGICIANYAYIKTSMISRLMQNYTSDNVTSADALSNSWNKFFIEYECCAVNQVQGTTNDFDSTPWCTTSGSCQATASQIPKTCCNDCPKN</sequence>
<dbReference type="Pfam" id="PF00028">
    <property type="entry name" value="Cadherin"/>
    <property type="match status" value="7"/>
</dbReference>
<proteinExistence type="predicted"/>
<evidence type="ECO:0000256" key="14">
    <source>
        <dbReference type="PROSITE-ProRule" id="PRU00076"/>
    </source>
</evidence>
<dbReference type="GO" id="GO:0016339">
    <property type="term" value="P:calcium-dependent cell-cell adhesion via plasma membrane cell adhesion molecules"/>
    <property type="evidence" value="ECO:0007669"/>
    <property type="project" value="TreeGrafter"/>
</dbReference>
<evidence type="ECO:0000256" key="15">
    <source>
        <dbReference type="RuleBase" id="RU003318"/>
    </source>
</evidence>
<evidence type="ECO:0000256" key="2">
    <source>
        <dbReference type="ARBA" id="ARBA00022475"/>
    </source>
</evidence>
<accession>K1Q7G7</accession>
<keyword evidence="11 14" id="KW-1015">Disulfide bond</keyword>
<feature type="domain" description="Cadherin" evidence="19">
    <location>
        <begin position="1140"/>
        <end position="1226"/>
    </location>
</feature>
<keyword evidence="12" id="KW-0325">Glycoprotein</keyword>
<feature type="domain" description="Cadherin" evidence="19">
    <location>
        <begin position="72"/>
        <end position="184"/>
    </location>
</feature>
<dbReference type="SUPFAM" id="SSF49899">
    <property type="entry name" value="Concanavalin A-like lectins/glucanases"/>
    <property type="match status" value="2"/>
</dbReference>
<comment type="function">
    <text evidence="16">Cadherins are calcium-dependent cell adhesion proteins.</text>
</comment>
<keyword evidence="8 15" id="KW-0130">Cell adhesion</keyword>
<keyword evidence="4" id="KW-0479">Metal-binding</keyword>
<dbReference type="Gene3D" id="2.10.25.10">
    <property type="entry name" value="Laminin"/>
    <property type="match status" value="2"/>
</dbReference>
<dbReference type="GO" id="GO:0007156">
    <property type="term" value="P:homophilic cell adhesion via plasma membrane adhesion molecules"/>
    <property type="evidence" value="ECO:0007669"/>
    <property type="project" value="InterPro"/>
</dbReference>
<dbReference type="GO" id="GO:0007043">
    <property type="term" value="P:cell-cell junction assembly"/>
    <property type="evidence" value="ECO:0007669"/>
    <property type="project" value="TreeGrafter"/>
</dbReference>
<protein>
    <submittedName>
        <fullName evidence="20">Neural-cadherin</fullName>
    </submittedName>
</protein>
<dbReference type="PROSITE" id="PS50025">
    <property type="entry name" value="LAM_G_DOMAIN"/>
    <property type="match status" value="2"/>
</dbReference>
<dbReference type="InterPro" id="IPR000233">
    <property type="entry name" value="Cadherin_Y-type_LIR"/>
</dbReference>
<dbReference type="GO" id="GO:0007163">
    <property type="term" value="P:establishment or maintenance of cell polarity"/>
    <property type="evidence" value="ECO:0007669"/>
    <property type="project" value="UniProtKB-ARBA"/>
</dbReference>
<comment type="caution">
    <text evidence="14">Lacks conserved residue(s) required for the propagation of feature annotation.</text>
</comment>
<keyword evidence="3 15" id="KW-0812">Transmembrane</keyword>
<dbReference type="CDD" id="cd00110">
    <property type="entry name" value="LamG"/>
    <property type="match status" value="2"/>
</dbReference>
<dbReference type="GO" id="GO:0000902">
    <property type="term" value="P:cell morphogenesis"/>
    <property type="evidence" value="ECO:0007669"/>
    <property type="project" value="TreeGrafter"/>
</dbReference>
<dbReference type="Pfam" id="PF02210">
    <property type="entry name" value="Laminin_G_2"/>
    <property type="match status" value="2"/>
</dbReference>
<feature type="domain" description="Cadherin" evidence="19">
    <location>
        <begin position="525"/>
        <end position="626"/>
    </location>
</feature>
<dbReference type="SMART" id="SM00282">
    <property type="entry name" value="LamG"/>
    <property type="match status" value="2"/>
</dbReference>
<feature type="domain" description="Cadherin" evidence="19">
    <location>
        <begin position="742"/>
        <end position="849"/>
    </location>
</feature>
<dbReference type="GO" id="GO:0044331">
    <property type="term" value="P:cell-cell adhesion mediated by cadherin"/>
    <property type="evidence" value="ECO:0007669"/>
    <property type="project" value="TreeGrafter"/>
</dbReference>
<evidence type="ECO:0000256" key="5">
    <source>
        <dbReference type="ARBA" id="ARBA00022729"/>
    </source>
</evidence>
<feature type="disulfide bond" evidence="14">
    <location>
        <begin position="1634"/>
        <end position="1651"/>
    </location>
</feature>
<feature type="domain" description="Laminin G" evidence="17">
    <location>
        <begin position="1666"/>
        <end position="1860"/>
    </location>
</feature>
<dbReference type="PROSITE" id="PS50268">
    <property type="entry name" value="CADHERIN_2"/>
    <property type="match status" value="11"/>
</dbReference>
<dbReference type="GO" id="GO:0016477">
    <property type="term" value="P:cell migration"/>
    <property type="evidence" value="ECO:0007669"/>
    <property type="project" value="TreeGrafter"/>
</dbReference>
<dbReference type="FunFam" id="2.60.40.60:FF:000020">
    <property type="entry name" value="Dachsous cadherin-related 1b"/>
    <property type="match status" value="2"/>
</dbReference>
<feature type="disulfide bond" evidence="14">
    <location>
        <begin position="1653"/>
        <end position="1662"/>
    </location>
</feature>
<evidence type="ECO:0000256" key="13">
    <source>
        <dbReference type="PROSITE-ProRule" id="PRU00043"/>
    </source>
</evidence>
<evidence type="ECO:0000256" key="16">
    <source>
        <dbReference type="RuleBase" id="RU004357"/>
    </source>
</evidence>
<keyword evidence="14" id="KW-0245">EGF-like domain</keyword>
<feature type="domain" description="Cadherin" evidence="19">
    <location>
        <begin position="418"/>
        <end position="524"/>
    </location>
</feature>
<evidence type="ECO:0000256" key="7">
    <source>
        <dbReference type="ARBA" id="ARBA00022837"/>
    </source>
</evidence>
<dbReference type="InterPro" id="IPR039808">
    <property type="entry name" value="Cadherin"/>
</dbReference>
<dbReference type="PANTHER" id="PTHR24027:SF422">
    <property type="entry name" value="CADHERIN DOMAIN-CONTAINING PROTEIN"/>
    <property type="match status" value="1"/>
</dbReference>
<dbReference type="Pfam" id="PF01049">
    <property type="entry name" value="CADH_Y-type_LIR"/>
    <property type="match status" value="1"/>
</dbReference>
<dbReference type="InterPro" id="IPR027397">
    <property type="entry name" value="Catenin-bd_sf"/>
</dbReference>
<dbReference type="InterPro" id="IPR015919">
    <property type="entry name" value="Cadherin-like_sf"/>
</dbReference>
<dbReference type="Pfam" id="PF24811">
    <property type="entry name" value="Ig_Shg"/>
    <property type="match status" value="1"/>
</dbReference>
<evidence type="ECO:0000256" key="3">
    <source>
        <dbReference type="ARBA" id="ARBA00022692"/>
    </source>
</evidence>
<evidence type="ECO:0000256" key="10">
    <source>
        <dbReference type="ARBA" id="ARBA00023136"/>
    </source>
</evidence>
<dbReference type="SUPFAM" id="SSF57196">
    <property type="entry name" value="EGF/Laminin"/>
    <property type="match status" value="1"/>
</dbReference>
<evidence type="ECO:0000256" key="4">
    <source>
        <dbReference type="ARBA" id="ARBA00022723"/>
    </source>
</evidence>
<evidence type="ECO:0000313" key="20">
    <source>
        <dbReference type="EMBL" id="EKC27229.1"/>
    </source>
</evidence>
<dbReference type="SUPFAM" id="SSF49313">
    <property type="entry name" value="Cadherin-like"/>
    <property type="match status" value="9"/>
</dbReference>
<name>K1Q7G7_MAGGI</name>
<feature type="domain" description="EGF-like" evidence="18">
    <location>
        <begin position="1620"/>
        <end position="1663"/>
    </location>
</feature>
<gene>
    <name evidence="20" type="ORF">CGI_10014372</name>
</gene>
<dbReference type="SMART" id="SM00112">
    <property type="entry name" value="CA"/>
    <property type="match status" value="10"/>
</dbReference>
<organism evidence="20">
    <name type="scientific">Magallana gigas</name>
    <name type="common">Pacific oyster</name>
    <name type="synonym">Crassostrea gigas</name>
    <dbReference type="NCBI Taxonomy" id="29159"/>
    <lineage>
        <taxon>Eukaryota</taxon>
        <taxon>Metazoa</taxon>
        <taxon>Spiralia</taxon>
        <taxon>Lophotrochozoa</taxon>
        <taxon>Mollusca</taxon>
        <taxon>Bivalvia</taxon>
        <taxon>Autobranchia</taxon>
        <taxon>Pteriomorphia</taxon>
        <taxon>Ostreida</taxon>
        <taxon>Ostreoidea</taxon>
        <taxon>Ostreidae</taxon>
        <taxon>Magallana</taxon>
    </lineage>
</organism>
<dbReference type="FunFam" id="4.10.900.10:FF:000001">
    <property type="entry name" value="Cadherin 2"/>
    <property type="match status" value="1"/>
</dbReference>
<dbReference type="PROSITE" id="PS50026">
    <property type="entry name" value="EGF_3"/>
    <property type="match status" value="3"/>
</dbReference>
<dbReference type="GO" id="GO:0008013">
    <property type="term" value="F:beta-catenin binding"/>
    <property type="evidence" value="ECO:0007669"/>
    <property type="project" value="TreeGrafter"/>
</dbReference>
<dbReference type="GO" id="GO:0034332">
    <property type="term" value="P:adherens junction organization"/>
    <property type="evidence" value="ECO:0007669"/>
    <property type="project" value="TreeGrafter"/>
</dbReference>
<evidence type="ECO:0000256" key="11">
    <source>
        <dbReference type="ARBA" id="ARBA00023157"/>
    </source>
</evidence>
<feature type="disulfide bond" evidence="14">
    <location>
        <begin position="1928"/>
        <end position="1937"/>
    </location>
</feature>
<dbReference type="CDD" id="cd11304">
    <property type="entry name" value="Cadherin_repeat"/>
    <property type="match status" value="9"/>
</dbReference>
<evidence type="ECO:0000259" key="17">
    <source>
        <dbReference type="PROSITE" id="PS50025"/>
    </source>
</evidence>
<dbReference type="PROSITE" id="PS00022">
    <property type="entry name" value="EGF_1"/>
    <property type="match status" value="3"/>
</dbReference>
<dbReference type="InterPro" id="IPR020894">
    <property type="entry name" value="Cadherin_CS"/>
</dbReference>
<dbReference type="InterPro" id="IPR056370">
    <property type="entry name" value="Shg-like_Ig-like"/>
</dbReference>
<keyword evidence="7 13" id="KW-0106">Calcium</keyword>
<dbReference type="GO" id="GO:0005509">
    <property type="term" value="F:calcium ion binding"/>
    <property type="evidence" value="ECO:0007669"/>
    <property type="project" value="UniProtKB-UniRule"/>
</dbReference>
<dbReference type="PANTHER" id="PTHR24027">
    <property type="entry name" value="CADHERIN-23"/>
    <property type="match status" value="1"/>
</dbReference>
<keyword evidence="6" id="KW-0677">Repeat</keyword>
<dbReference type="Pfam" id="PF00008">
    <property type="entry name" value="EGF"/>
    <property type="match status" value="1"/>
</dbReference>
<feature type="domain" description="Cadherin" evidence="19">
    <location>
        <begin position="638"/>
        <end position="741"/>
    </location>
</feature>
<feature type="domain" description="Cadherin" evidence="19">
    <location>
        <begin position="289"/>
        <end position="404"/>
    </location>
</feature>
<dbReference type="InterPro" id="IPR013320">
    <property type="entry name" value="ConA-like_dom_sf"/>
</dbReference>
<feature type="domain" description="Cadherin" evidence="19">
    <location>
        <begin position="850"/>
        <end position="951"/>
    </location>
</feature>
<dbReference type="Gene3D" id="2.60.120.200">
    <property type="match status" value="2"/>
</dbReference>
<dbReference type="FunFam" id="2.60.40.60:FF:000116">
    <property type="entry name" value="Dachsous cadherin-related 2"/>
    <property type="match status" value="1"/>
</dbReference>
<evidence type="ECO:0000256" key="1">
    <source>
        <dbReference type="ARBA" id="ARBA00004251"/>
    </source>
</evidence>
<dbReference type="PROSITE" id="PS01186">
    <property type="entry name" value="EGF_2"/>
    <property type="match status" value="2"/>
</dbReference>
<dbReference type="GO" id="GO:0005912">
    <property type="term" value="C:adherens junction"/>
    <property type="evidence" value="ECO:0007669"/>
    <property type="project" value="TreeGrafter"/>
</dbReference>